<feature type="chain" id="PRO_5045382478" evidence="1">
    <location>
        <begin position="23"/>
        <end position="375"/>
    </location>
</feature>
<dbReference type="Pfam" id="PF17996">
    <property type="entry name" value="CE2_N"/>
    <property type="match status" value="1"/>
</dbReference>
<gene>
    <name evidence="4" type="ORF">HNP98_000018</name>
</gene>
<dbReference type="Pfam" id="PF13472">
    <property type="entry name" value="Lipase_GDSL_2"/>
    <property type="match status" value="1"/>
</dbReference>
<accession>A0ABX2FJC1</accession>
<feature type="signal peptide" evidence="1">
    <location>
        <begin position="1"/>
        <end position="22"/>
    </location>
</feature>
<dbReference type="InterPro" id="IPR040794">
    <property type="entry name" value="CE2_N"/>
</dbReference>
<sequence>MKPMNKYLLLALCCLGLGTALAGPAARRATTLPATALPAYGRYRLTDAHQLELIGSAVHFGFSFEGPRCEIYASLPTADGHNYLQYELDGVYQRRVRVAGAAAAPLVLTAPGPGRHTVWVYKATEAHTGPIFIEKITGPRVKALREAAGPLIEFIGNSITCGAAADASETPCGTGAYHDQHNAYQAYGPRVARALGARFVLSSVSGIGLYRNWNSAGPTMPQVYEKVDFQDASPQRWDFSTFTPAVVSIALGTNDFSNGDGKHERLPFDSAQFVGRYVDFVALVKTKYPRARIALLSSPMMGGHNRSTLQNCLTAVKTAADAAHPADAPVALYFFQPMQARGCNGHPSVEDHALLAQELEPFFRPLVAPQQGPRP</sequence>
<protein>
    <submittedName>
        <fullName evidence="4">Lysophospholipase L1-like esterase</fullName>
    </submittedName>
</protein>
<comment type="caution">
    <text evidence="4">The sequence shown here is derived from an EMBL/GenBank/DDBJ whole genome shotgun (WGS) entry which is preliminary data.</text>
</comment>
<dbReference type="InterPro" id="IPR036514">
    <property type="entry name" value="SGNH_hydro_sf"/>
</dbReference>
<dbReference type="RefSeq" id="WP_173807986.1">
    <property type="nucleotide sequence ID" value="NZ_JABSNP010000001.1"/>
</dbReference>
<dbReference type="EMBL" id="JABSNP010000001">
    <property type="protein sequence ID" value="NRT17215.1"/>
    <property type="molecule type" value="Genomic_DNA"/>
</dbReference>
<organism evidence="4 5">
    <name type="scientific">Hymenobacter caeli</name>
    <dbReference type="NCBI Taxonomy" id="2735894"/>
    <lineage>
        <taxon>Bacteria</taxon>
        <taxon>Pseudomonadati</taxon>
        <taxon>Bacteroidota</taxon>
        <taxon>Cytophagia</taxon>
        <taxon>Cytophagales</taxon>
        <taxon>Hymenobacteraceae</taxon>
        <taxon>Hymenobacter</taxon>
    </lineage>
</organism>
<dbReference type="Gene3D" id="2.60.120.260">
    <property type="entry name" value="Galactose-binding domain-like"/>
    <property type="match status" value="1"/>
</dbReference>
<name>A0ABX2FJC1_9BACT</name>
<evidence type="ECO:0000259" key="2">
    <source>
        <dbReference type="Pfam" id="PF13472"/>
    </source>
</evidence>
<feature type="domain" description="Carbohydrate esterase 2 N-terminal" evidence="3">
    <location>
        <begin position="40"/>
        <end position="136"/>
    </location>
</feature>
<evidence type="ECO:0000313" key="4">
    <source>
        <dbReference type="EMBL" id="NRT17215.1"/>
    </source>
</evidence>
<keyword evidence="1" id="KW-0732">Signal</keyword>
<evidence type="ECO:0000256" key="1">
    <source>
        <dbReference type="SAM" id="SignalP"/>
    </source>
</evidence>
<dbReference type="InterPro" id="IPR013830">
    <property type="entry name" value="SGNH_hydro"/>
</dbReference>
<dbReference type="Proteomes" id="UP000779507">
    <property type="component" value="Unassembled WGS sequence"/>
</dbReference>
<proteinExistence type="predicted"/>
<dbReference type="Gene3D" id="3.40.50.1110">
    <property type="entry name" value="SGNH hydrolase"/>
    <property type="match status" value="1"/>
</dbReference>
<feature type="domain" description="SGNH hydrolase-type esterase" evidence="2">
    <location>
        <begin position="154"/>
        <end position="308"/>
    </location>
</feature>
<evidence type="ECO:0000313" key="5">
    <source>
        <dbReference type="Proteomes" id="UP000779507"/>
    </source>
</evidence>
<dbReference type="PANTHER" id="PTHR37834:SF2">
    <property type="entry name" value="ESTERASE, SGNH HYDROLASE-TYPE"/>
    <property type="match status" value="1"/>
</dbReference>
<dbReference type="InterPro" id="IPR052762">
    <property type="entry name" value="PCW_deacetylase/CE"/>
</dbReference>
<dbReference type="CDD" id="cd01831">
    <property type="entry name" value="Endoglucanase_E_like"/>
    <property type="match status" value="1"/>
</dbReference>
<dbReference type="InterPro" id="IPR037461">
    <property type="entry name" value="CtCE2-like_dom"/>
</dbReference>
<keyword evidence="5" id="KW-1185">Reference proteome</keyword>
<dbReference type="PANTHER" id="PTHR37834">
    <property type="entry name" value="GDSL-LIKE LIPASE/ACYLHYDROLASE DOMAIN PROTEIN (AFU_ORTHOLOGUE AFUA_2G00620)"/>
    <property type="match status" value="1"/>
</dbReference>
<evidence type="ECO:0000259" key="3">
    <source>
        <dbReference type="Pfam" id="PF17996"/>
    </source>
</evidence>
<dbReference type="SUPFAM" id="SSF52266">
    <property type="entry name" value="SGNH hydrolase"/>
    <property type="match status" value="1"/>
</dbReference>
<reference evidence="4 5" key="1">
    <citation type="submission" date="2020-05" db="EMBL/GenBank/DDBJ databases">
        <title>Genomic Encyclopedia of Type Strains, Phase IV (KMG-V): Genome sequencing to study the core and pangenomes of soil and plant-associated prokaryotes.</title>
        <authorList>
            <person name="Whitman W."/>
        </authorList>
    </citation>
    <scope>NUCLEOTIDE SEQUENCE [LARGE SCALE GENOMIC DNA]</scope>
    <source>
        <strain evidence="4 5">9A</strain>
    </source>
</reference>